<reference evidence="1 2" key="1">
    <citation type="submission" date="2020-12" db="EMBL/GenBank/DDBJ databases">
        <title>Genome assembly for a thermostable protease producing Bacillus cereus MAKP1 strain isolated from chicken gut.</title>
        <authorList>
            <person name="Malaviya A."/>
        </authorList>
    </citation>
    <scope>NUCLEOTIDE SEQUENCE [LARGE SCALE GENOMIC DNA]</scope>
    <source>
        <strain evidence="1 2">MAKP1</strain>
    </source>
</reference>
<accession>A0ABD4LEV2</accession>
<sequence length="45" mass="5559">MKRHTFKVRENTYDVYMEEVSRSECLIAIPKLNWSYLLLYDISRF</sequence>
<organism evidence="1 2">
    <name type="scientific">Bacillus cereus</name>
    <dbReference type="NCBI Taxonomy" id="1396"/>
    <lineage>
        <taxon>Bacteria</taxon>
        <taxon>Bacillati</taxon>
        <taxon>Bacillota</taxon>
        <taxon>Bacilli</taxon>
        <taxon>Bacillales</taxon>
        <taxon>Bacillaceae</taxon>
        <taxon>Bacillus</taxon>
        <taxon>Bacillus cereus group</taxon>
    </lineage>
</organism>
<dbReference type="RefSeq" id="WP_154698455.1">
    <property type="nucleotide sequence ID" value="NZ_CAXORJ010000112.1"/>
</dbReference>
<dbReference type="AlphaFoldDB" id="A0ABD4LEV2"/>
<protein>
    <submittedName>
        <fullName evidence="1">Uncharacterized protein</fullName>
    </submittedName>
</protein>
<dbReference type="Pfam" id="PF14166">
    <property type="entry name" value="YueH"/>
    <property type="match status" value="1"/>
</dbReference>
<dbReference type="EMBL" id="JAEFBZ010000001">
    <property type="protein sequence ID" value="MBK1608595.1"/>
    <property type="molecule type" value="Genomic_DNA"/>
</dbReference>
<comment type="caution">
    <text evidence="1">The sequence shown here is derived from an EMBL/GenBank/DDBJ whole genome shotgun (WGS) entry which is preliminary data.</text>
</comment>
<evidence type="ECO:0000313" key="1">
    <source>
        <dbReference type="EMBL" id="MBK1608595.1"/>
    </source>
</evidence>
<name>A0ABD4LEV2_BACCE</name>
<dbReference type="Proteomes" id="UP000613452">
    <property type="component" value="Unassembled WGS sequence"/>
</dbReference>
<evidence type="ECO:0000313" key="2">
    <source>
        <dbReference type="Proteomes" id="UP000613452"/>
    </source>
</evidence>
<proteinExistence type="predicted"/>
<dbReference type="InterPro" id="IPR020260">
    <property type="entry name" value="Uncharacterised_YueH"/>
</dbReference>
<gene>
    <name evidence="1" type="ORF">JCR31_11800</name>
</gene>